<keyword evidence="1" id="KW-1133">Transmembrane helix</keyword>
<dbReference type="RefSeq" id="WP_137448816.1">
    <property type="nucleotide sequence ID" value="NZ_SZZH01000001.1"/>
</dbReference>
<feature type="transmembrane region" description="Helical" evidence="1">
    <location>
        <begin position="121"/>
        <end position="143"/>
    </location>
</feature>
<gene>
    <name evidence="2" type="ORF">FDO65_08050</name>
</gene>
<feature type="transmembrane region" description="Helical" evidence="1">
    <location>
        <begin position="155"/>
        <end position="175"/>
    </location>
</feature>
<evidence type="ECO:0000313" key="3">
    <source>
        <dbReference type="Proteomes" id="UP000306985"/>
    </source>
</evidence>
<dbReference type="OrthoDB" id="3574110at2"/>
<accession>A0A4U6QM83</accession>
<proteinExistence type="predicted"/>
<sequence length="194" mass="20152">MSGLVVLLVGAVLCFLGVGSVHWAVLASGFGAGWVLADLFGTSVAVTFLVAAATAVIAWVLATLVFKVASFVVGLVAGALVGARVFAAVGGRGSTLLLAIVVVVAVALVTGLLADRYRERALLWATALGGAGLVLSGLGLLWPGGLGFLRDPGSGWQQVLSSLIWVALGVFGWITQRRLFPEKLRLRSREERRT</sequence>
<organism evidence="2 3">
    <name type="scientific">Nakamurella flava</name>
    <dbReference type="NCBI Taxonomy" id="2576308"/>
    <lineage>
        <taxon>Bacteria</taxon>
        <taxon>Bacillati</taxon>
        <taxon>Actinomycetota</taxon>
        <taxon>Actinomycetes</taxon>
        <taxon>Nakamurellales</taxon>
        <taxon>Nakamurellaceae</taxon>
        <taxon>Nakamurella</taxon>
    </lineage>
</organism>
<keyword evidence="1" id="KW-0472">Membrane</keyword>
<name>A0A4U6QM83_9ACTN</name>
<reference evidence="2 3" key="1">
    <citation type="submission" date="2019-05" db="EMBL/GenBank/DDBJ databases">
        <title>Nakamurella sp. N5BH11, whole genome shotgun sequence.</title>
        <authorList>
            <person name="Tuo L."/>
        </authorList>
    </citation>
    <scope>NUCLEOTIDE SEQUENCE [LARGE SCALE GENOMIC DNA]</scope>
    <source>
        <strain evidence="2 3">N5BH11</strain>
    </source>
</reference>
<protein>
    <submittedName>
        <fullName evidence="2">DUF4203 domain-containing protein</fullName>
    </submittedName>
</protein>
<feature type="transmembrane region" description="Helical" evidence="1">
    <location>
        <begin position="43"/>
        <end position="61"/>
    </location>
</feature>
<keyword evidence="1" id="KW-0812">Transmembrane</keyword>
<dbReference type="EMBL" id="SZZH01000001">
    <property type="protein sequence ID" value="TKV61511.1"/>
    <property type="molecule type" value="Genomic_DNA"/>
</dbReference>
<feature type="transmembrane region" description="Helical" evidence="1">
    <location>
        <begin position="95"/>
        <end position="114"/>
    </location>
</feature>
<dbReference type="Proteomes" id="UP000306985">
    <property type="component" value="Unassembled WGS sequence"/>
</dbReference>
<evidence type="ECO:0000256" key="1">
    <source>
        <dbReference type="SAM" id="Phobius"/>
    </source>
</evidence>
<keyword evidence="3" id="KW-1185">Reference proteome</keyword>
<dbReference type="AlphaFoldDB" id="A0A4U6QM83"/>
<evidence type="ECO:0000313" key="2">
    <source>
        <dbReference type="EMBL" id="TKV61511.1"/>
    </source>
</evidence>
<comment type="caution">
    <text evidence="2">The sequence shown here is derived from an EMBL/GenBank/DDBJ whole genome shotgun (WGS) entry which is preliminary data.</text>
</comment>
<feature type="transmembrane region" description="Helical" evidence="1">
    <location>
        <begin position="68"/>
        <end position="89"/>
    </location>
</feature>